<dbReference type="Proteomes" id="UP000562124">
    <property type="component" value="Unassembled WGS sequence"/>
</dbReference>
<evidence type="ECO:0000313" key="4">
    <source>
        <dbReference type="Proteomes" id="UP000562124"/>
    </source>
</evidence>
<accession>A0A7Y0QI11</accession>
<dbReference type="PANTHER" id="PTHR37313">
    <property type="entry name" value="UPF0749 PROTEIN RV1825"/>
    <property type="match status" value="1"/>
</dbReference>
<organism evidence="3 4">
    <name type="scientific">Cellulomonas fimi</name>
    <dbReference type="NCBI Taxonomy" id="1708"/>
    <lineage>
        <taxon>Bacteria</taxon>
        <taxon>Bacillati</taxon>
        <taxon>Actinomycetota</taxon>
        <taxon>Actinomycetes</taxon>
        <taxon>Micrococcales</taxon>
        <taxon>Cellulomonadaceae</taxon>
        <taxon>Cellulomonas</taxon>
    </lineage>
</organism>
<dbReference type="PANTHER" id="PTHR37313:SF4">
    <property type="entry name" value="CONSERVED MEMBRANE PROTEIN-RELATED"/>
    <property type="match status" value="1"/>
</dbReference>
<keyword evidence="4" id="KW-1185">Reference proteome</keyword>
<evidence type="ECO:0000313" key="3">
    <source>
        <dbReference type="EMBL" id="NMR20444.1"/>
    </source>
</evidence>
<dbReference type="Pfam" id="PF05949">
    <property type="entry name" value="DUF881"/>
    <property type="match status" value="1"/>
</dbReference>
<name>A0A7Y0QI11_CELFI</name>
<dbReference type="InterPro" id="IPR010273">
    <property type="entry name" value="DUF881"/>
</dbReference>
<dbReference type="GO" id="GO:0005886">
    <property type="term" value="C:plasma membrane"/>
    <property type="evidence" value="ECO:0007669"/>
    <property type="project" value="TreeGrafter"/>
</dbReference>
<comment type="caution">
    <text evidence="3">The sequence shown here is derived from an EMBL/GenBank/DDBJ whole genome shotgun (WGS) entry which is preliminary data.</text>
</comment>
<proteinExistence type="inferred from homology"/>
<dbReference type="AlphaFoldDB" id="A0A7Y0QI11"/>
<feature type="transmembrane region" description="Helical" evidence="2">
    <location>
        <begin position="47"/>
        <end position="66"/>
    </location>
</feature>
<evidence type="ECO:0000256" key="1">
    <source>
        <dbReference type="ARBA" id="ARBA00009108"/>
    </source>
</evidence>
<keyword evidence="2" id="KW-0812">Transmembrane</keyword>
<sequence>MSWCCGRAGTTAVRHSSSSVVLWTPGVGAHVSDRTARHTRPGRRGTASVALVLALAGVIFSANARLASGQEGRHPQDLASLSEVEADRVAVLAQRVDGLREQVDELTARQPVSVDTGDPRAVTLIDIASGRAPVTGPGVTVRLTDAPYDGALPPNVSPDDLVVHQQDLQSVINALWAGGAEAMALQDQRVTATTAYRCVGNVLSLGGRLYSPPYEVRAIGDPKELRAALLAAPGVIAYLKWVDAYGLGWSVTNDTKLELPGTEGGTELRFATTPEGMPVFPTDGVGGAVAVAARADEATALR</sequence>
<gene>
    <name evidence="3" type="ORF">HIR71_09485</name>
</gene>
<dbReference type="EMBL" id="JABCJJ010000012">
    <property type="protein sequence ID" value="NMR20444.1"/>
    <property type="molecule type" value="Genomic_DNA"/>
</dbReference>
<evidence type="ECO:0000256" key="2">
    <source>
        <dbReference type="SAM" id="Phobius"/>
    </source>
</evidence>
<keyword evidence="2" id="KW-0472">Membrane</keyword>
<reference evidence="3 4" key="1">
    <citation type="submission" date="2020-04" db="EMBL/GenBank/DDBJ databases">
        <title>Sequencing and Assembly of C. fimi.</title>
        <authorList>
            <person name="Ramsey A.R."/>
        </authorList>
    </citation>
    <scope>NUCLEOTIDE SEQUENCE [LARGE SCALE GENOMIC DNA]</scope>
    <source>
        <strain evidence="3 4">SB</strain>
    </source>
</reference>
<keyword evidence="2" id="KW-1133">Transmembrane helix</keyword>
<protein>
    <submittedName>
        <fullName evidence="3">DUF881 domain-containing protein</fullName>
    </submittedName>
</protein>
<comment type="similarity">
    <text evidence="1">Belongs to the UPF0749 family.</text>
</comment>
<dbReference type="Gene3D" id="3.30.70.1880">
    <property type="entry name" value="Protein of unknown function DUF881"/>
    <property type="match status" value="1"/>
</dbReference>